<keyword evidence="2" id="KW-1185">Reference proteome</keyword>
<protein>
    <submittedName>
        <fullName evidence="1">Uncharacterized protein</fullName>
    </submittedName>
</protein>
<proteinExistence type="predicted"/>
<dbReference type="EMBL" id="JARPTC010000009">
    <property type="protein sequence ID" value="MDO7786926.1"/>
    <property type="molecule type" value="Genomic_DNA"/>
</dbReference>
<dbReference type="RefSeq" id="WP_304542040.1">
    <property type="nucleotide sequence ID" value="NZ_JARPTC010000009.1"/>
</dbReference>
<dbReference type="Proteomes" id="UP001172911">
    <property type="component" value="Unassembled WGS sequence"/>
</dbReference>
<comment type="caution">
    <text evidence="1">The sequence shown here is derived from an EMBL/GenBank/DDBJ whole genome shotgun (WGS) entry which is preliminary data.</text>
</comment>
<reference evidence="1" key="1">
    <citation type="journal article" date="2023" name="J. Hazard. Mater.">
        <title>Anaerobic biodegradation of pyrene and benzo[a]pyrene by a new sulfate-reducing Desulforamulus aquiferis strain DSA.</title>
        <authorList>
            <person name="Zhang Z."/>
            <person name="Sun J."/>
            <person name="Gong X."/>
            <person name="Wang C."/>
            <person name="Wang H."/>
        </authorList>
    </citation>
    <scope>NUCLEOTIDE SEQUENCE</scope>
    <source>
        <strain evidence="1">DSA</strain>
    </source>
</reference>
<accession>A0AAW7ZC64</accession>
<gene>
    <name evidence="1" type="ORF">P6N53_06785</name>
</gene>
<evidence type="ECO:0000313" key="2">
    <source>
        <dbReference type="Proteomes" id="UP001172911"/>
    </source>
</evidence>
<sequence>MEKLFEKMKEYLGMEDEIPFEEFEAYYQEVIAFLTGHHQGLDKEDALKSRFILSILVSNSGERAKRNKNLAKKYKKMGEKCTFWVEAMDYRLLKQGMNKQQILQAEKEISDSI</sequence>
<reference evidence="1" key="2">
    <citation type="submission" date="2023-03" db="EMBL/GenBank/DDBJ databases">
        <authorList>
            <person name="Zhang Z."/>
        </authorList>
    </citation>
    <scope>NUCLEOTIDE SEQUENCE</scope>
    <source>
        <strain evidence="1">DSA</strain>
    </source>
</reference>
<name>A0AAW7ZC64_9FIRM</name>
<dbReference type="AlphaFoldDB" id="A0AAW7ZC64"/>
<evidence type="ECO:0000313" key="1">
    <source>
        <dbReference type="EMBL" id="MDO7786926.1"/>
    </source>
</evidence>
<organism evidence="1 2">
    <name type="scientific">Desulforamulus aquiferis</name>
    <dbReference type="NCBI Taxonomy" id="1397668"/>
    <lineage>
        <taxon>Bacteria</taxon>
        <taxon>Bacillati</taxon>
        <taxon>Bacillota</taxon>
        <taxon>Clostridia</taxon>
        <taxon>Eubacteriales</taxon>
        <taxon>Peptococcaceae</taxon>
        <taxon>Desulforamulus</taxon>
    </lineage>
</organism>